<reference evidence="2" key="2">
    <citation type="submission" date="2021-12" db="EMBL/GenBank/DDBJ databases">
        <title>Resequencing data analysis of finger millet.</title>
        <authorList>
            <person name="Hatakeyama M."/>
            <person name="Aluri S."/>
            <person name="Balachadran M.T."/>
            <person name="Sivarajan S.R."/>
            <person name="Poveda L."/>
            <person name="Shimizu-Inatsugi R."/>
            <person name="Schlapbach R."/>
            <person name="Sreeman S.M."/>
            <person name="Shimizu K.K."/>
        </authorList>
    </citation>
    <scope>NUCLEOTIDE SEQUENCE</scope>
</reference>
<dbReference type="EMBL" id="BQKI01000009">
    <property type="protein sequence ID" value="GJN02739.1"/>
    <property type="molecule type" value="Genomic_DNA"/>
</dbReference>
<name>A0AAV5CWJ3_ELECO</name>
<reference evidence="2" key="1">
    <citation type="journal article" date="2018" name="DNA Res.">
        <title>Multiple hybrid de novo genome assembly of finger millet, an orphan allotetraploid crop.</title>
        <authorList>
            <person name="Hatakeyama M."/>
            <person name="Aluri S."/>
            <person name="Balachadran M.T."/>
            <person name="Sivarajan S.R."/>
            <person name="Patrignani A."/>
            <person name="Gruter S."/>
            <person name="Poveda L."/>
            <person name="Shimizu-Inatsugi R."/>
            <person name="Baeten J."/>
            <person name="Francoijs K.J."/>
            <person name="Nataraja K.N."/>
            <person name="Reddy Y.A.N."/>
            <person name="Phadnis S."/>
            <person name="Ravikumar R.L."/>
            <person name="Schlapbach R."/>
            <person name="Sreeman S.M."/>
            <person name="Shimizu K.K."/>
        </authorList>
    </citation>
    <scope>NUCLEOTIDE SEQUENCE</scope>
</reference>
<proteinExistence type="predicted"/>
<feature type="compositionally biased region" description="Low complexity" evidence="1">
    <location>
        <begin position="317"/>
        <end position="337"/>
    </location>
</feature>
<feature type="compositionally biased region" description="Pro residues" evidence="1">
    <location>
        <begin position="338"/>
        <end position="351"/>
    </location>
</feature>
<organism evidence="2 3">
    <name type="scientific">Eleusine coracana subsp. coracana</name>
    <dbReference type="NCBI Taxonomy" id="191504"/>
    <lineage>
        <taxon>Eukaryota</taxon>
        <taxon>Viridiplantae</taxon>
        <taxon>Streptophyta</taxon>
        <taxon>Embryophyta</taxon>
        <taxon>Tracheophyta</taxon>
        <taxon>Spermatophyta</taxon>
        <taxon>Magnoliopsida</taxon>
        <taxon>Liliopsida</taxon>
        <taxon>Poales</taxon>
        <taxon>Poaceae</taxon>
        <taxon>PACMAD clade</taxon>
        <taxon>Chloridoideae</taxon>
        <taxon>Cynodonteae</taxon>
        <taxon>Eleusininae</taxon>
        <taxon>Eleusine</taxon>
    </lineage>
</organism>
<sequence>MARPVRSFPRAASDAVLLSRVFQEVELEKRVPISHEVAAAGWHAAHRQPPPHPRLPDHYTRRRGRQLRGARPAGSAVLRDVRPRERASHLRVELRQLPQGRGVRVLLRRHGRQLLQRRRRVVAPPASQGAAHHERLAAARLHGEALLPRQGRDGSPPVADPHGGQKRPVRPAGRVHEVFLRHDHHAGLWRGNGPLVRRHAAHGRSDAMDTVMEVGFFRHTLPVSYWRLMKRLNIGPERKLAAAQLVLRRFVAEMMETRKNKGGSRAPPVEVDDITSTTWATRSTWTRAGSPGSCCTRHSSPSCSRDATRSAPRCRGSCTISSSTRASRTPSAASWRPSSPPDPEPPPPVTW</sequence>
<keyword evidence="3" id="KW-1185">Reference proteome</keyword>
<dbReference type="AlphaFoldDB" id="A0AAV5CWJ3"/>
<feature type="region of interest" description="Disordered" evidence="1">
    <location>
        <begin position="147"/>
        <end position="171"/>
    </location>
</feature>
<evidence type="ECO:0000313" key="3">
    <source>
        <dbReference type="Proteomes" id="UP001054889"/>
    </source>
</evidence>
<accession>A0AAV5CWJ3</accession>
<protein>
    <submittedName>
        <fullName evidence="2">Uncharacterized protein</fullName>
    </submittedName>
</protein>
<dbReference type="Proteomes" id="UP001054889">
    <property type="component" value="Unassembled WGS sequence"/>
</dbReference>
<feature type="region of interest" description="Disordered" evidence="1">
    <location>
        <begin position="282"/>
        <end position="351"/>
    </location>
</feature>
<evidence type="ECO:0000256" key="1">
    <source>
        <dbReference type="SAM" id="MobiDB-lite"/>
    </source>
</evidence>
<gene>
    <name evidence="2" type="primary">ga20120</name>
    <name evidence="2" type="ORF">PR202_ga20120</name>
</gene>
<feature type="compositionally biased region" description="Polar residues" evidence="1">
    <location>
        <begin position="296"/>
        <end position="305"/>
    </location>
</feature>
<comment type="caution">
    <text evidence="2">The sequence shown here is derived from an EMBL/GenBank/DDBJ whole genome shotgun (WGS) entry which is preliminary data.</text>
</comment>
<evidence type="ECO:0000313" key="2">
    <source>
        <dbReference type="EMBL" id="GJN02739.1"/>
    </source>
</evidence>